<dbReference type="EMBL" id="CP011133">
    <property type="protein sequence ID" value="AKE62173.1"/>
    <property type="molecule type" value="Genomic_DNA"/>
</dbReference>
<dbReference type="GO" id="GO:0016887">
    <property type="term" value="F:ATP hydrolysis activity"/>
    <property type="evidence" value="ECO:0007669"/>
    <property type="project" value="InterPro"/>
</dbReference>
<keyword evidence="2" id="KW-0614">Plasmid</keyword>
<dbReference type="InterPro" id="IPR003959">
    <property type="entry name" value="ATPase_AAA_core"/>
</dbReference>
<protein>
    <recommendedName>
        <fullName evidence="1">ATPase AAA-type core domain-containing protein</fullName>
    </recommendedName>
</protein>
<sequence length="575" mass="63358">MAVIRHISIQNFRAVRQAEWCPGPSLNCLIGPGDSGKSTIIDAIDLVLGARRSFTFSDADFHLMNTATPICISITLGQLDDGLLNLEAYGRYFRGFNIETKEIHDEPQAGDETVLTLRMVVEDDLEPDWLLFSERTTAEGLEKRLQWKHREQLSPTRLGAASHHHLAWGNRSVLNKLSDEDFNVSATLAELSRQTRQSFAARELPQLDAILTEVRTIANSLGVPVGELKALLDVNGVSLSNSAISLHNNDNTPLRMLGTGSTRLLVSGLQKAVGRPGTILIDEAEYGLEPYRISQLLHQLGSRDPEPTSQVFITTHSPYVLRELQATQLCVLRKVNQPAPEPSHLFLTLSGEDQEQATLRACAEAFFSKAVIVGEGGTEVGFIRGLDLYRQSRGRTGFQDQGAFATDGAGGEKYFKRAEVFARLGYRTALLKDSDIISQAHRLKTEHCRASGVTIFEWGNGFSTEGALLAWCPVETIRDIVLLAAALNSQQQVDQHIQNCSQGAYNFEACTEEPTIEMREPVARAAGEYGWFKTIGKAEDLAENIVGPAINDFSRPFKAIIRDLLGWAADDGDQQ</sequence>
<dbReference type="Proteomes" id="UP000034085">
    <property type="component" value="Plasmid"/>
</dbReference>
<dbReference type="AlphaFoldDB" id="A0A0F6RIY3"/>
<dbReference type="KEGG" id="cama:F384_26820"/>
<dbReference type="OrthoDB" id="3322489at2"/>
<geneLocation type="plasmid" evidence="2">
    <name>unnamed</name>
</geneLocation>
<dbReference type="PATRIC" id="fig|1261127.3.peg.5565"/>
<dbReference type="GO" id="GO:0005524">
    <property type="term" value="F:ATP binding"/>
    <property type="evidence" value="ECO:0007669"/>
    <property type="project" value="InterPro"/>
</dbReference>
<organism evidence="2 3">
    <name type="scientific">Citrobacter amalonaticus Y19</name>
    <dbReference type="NCBI Taxonomy" id="1261127"/>
    <lineage>
        <taxon>Bacteria</taxon>
        <taxon>Pseudomonadati</taxon>
        <taxon>Pseudomonadota</taxon>
        <taxon>Gammaproteobacteria</taxon>
        <taxon>Enterobacterales</taxon>
        <taxon>Enterobacteriaceae</taxon>
        <taxon>Citrobacter</taxon>
    </lineage>
</organism>
<gene>
    <name evidence="2" type="ORF">F384_26820</name>
</gene>
<dbReference type="InterPro" id="IPR027417">
    <property type="entry name" value="P-loop_NTPase"/>
</dbReference>
<dbReference type="RefSeq" id="WP_046499074.1">
    <property type="nucleotide sequence ID" value="NZ_CP011133.1"/>
</dbReference>
<dbReference type="PANTHER" id="PTHR43581">
    <property type="entry name" value="ATP/GTP PHOSPHATASE"/>
    <property type="match status" value="1"/>
</dbReference>
<dbReference type="PANTHER" id="PTHR43581:SF4">
    <property type="entry name" value="ATP_GTP PHOSPHATASE"/>
    <property type="match status" value="1"/>
</dbReference>
<dbReference type="SUPFAM" id="SSF52540">
    <property type="entry name" value="P-loop containing nucleoside triphosphate hydrolases"/>
    <property type="match status" value="1"/>
</dbReference>
<name>A0A0F6RIY3_CITAM</name>
<evidence type="ECO:0000259" key="1">
    <source>
        <dbReference type="Pfam" id="PF13304"/>
    </source>
</evidence>
<evidence type="ECO:0000313" key="3">
    <source>
        <dbReference type="Proteomes" id="UP000034085"/>
    </source>
</evidence>
<dbReference type="HOGENOM" id="CLU_034070_0_0_6"/>
<reference evidence="2 3" key="1">
    <citation type="submission" date="2015-03" db="EMBL/GenBank/DDBJ databases">
        <title>Complete genome sequence of Citrobacter amalonaticus Y19.</title>
        <authorList>
            <person name="Park S."/>
        </authorList>
    </citation>
    <scope>NUCLEOTIDE SEQUENCE [LARGE SCALE GENOMIC DNA]</scope>
    <source>
        <strain evidence="2 3">Y19</strain>
        <plasmid evidence="3">Plasmid</plasmid>
    </source>
</reference>
<feature type="domain" description="ATPase AAA-type core" evidence="1">
    <location>
        <begin position="26"/>
        <end position="321"/>
    </location>
</feature>
<evidence type="ECO:0000313" key="2">
    <source>
        <dbReference type="EMBL" id="AKE62173.1"/>
    </source>
</evidence>
<accession>A0A0F6RIY3</accession>
<dbReference type="Gene3D" id="3.40.50.300">
    <property type="entry name" value="P-loop containing nucleotide triphosphate hydrolases"/>
    <property type="match status" value="1"/>
</dbReference>
<dbReference type="Pfam" id="PF13304">
    <property type="entry name" value="AAA_21"/>
    <property type="match status" value="1"/>
</dbReference>
<dbReference type="InterPro" id="IPR051396">
    <property type="entry name" value="Bact_Antivir_Def_Nuclease"/>
</dbReference>
<proteinExistence type="predicted"/>